<feature type="compositionally biased region" description="Basic and acidic residues" evidence="1">
    <location>
        <begin position="207"/>
        <end position="234"/>
    </location>
</feature>
<dbReference type="AlphaFoldDB" id="A0A2T7A702"/>
<feature type="compositionally biased region" description="Pro residues" evidence="1">
    <location>
        <begin position="114"/>
        <end position="128"/>
    </location>
</feature>
<gene>
    <name evidence="3" type="ORF">B9Z19DRAFT_1119197</name>
</gene>
<dbReference type="Proteomes" id="UP000244722">
    <property type="component" value="Unassembled WGS sequence"/>
</dbReference>
<evidence type="ECO:0000256" key="1">
    <source>
        <dbReference type="SAM" id="MobiDB-lite"/>
    </source>
</evidence>
<organism evidence="3 4">
    <name type="scientific">Tuber borchii</name>
    <name type="common">White truffle</name>
    <dbReference type="NCBI Taxonomy" id="42251"/>
    <lineage>
        <taxon>Eukaryota</taxon>
        <taxon>Fungi</taxon>
        <taxon>Dikarya</taxon>
        <taxon>Ascomycota</taxon>
        <taxon>Pezizomycotina</taxon>
        <taxon>Pezizomycetes</taxon>
        <taxon>Pezizales</taxon>
        <taxon>Tuberaceae</taxon>
        <taxon>Tuber</taxon>
    </lineage>
</organism>
<dbReference type="STRING" id="42251.A0A2T7A702"/>
<feature type="region of interest" description="Disordered" evidence="1">
    <location>
        <begin position="107"/>
        <end position="279"/>
    </location>
</feature>
<comment type="caution">
    <text evidence="3">The sequence shown here is derived from an EMBL/GenBank/DDBJ whole genome shotgun (WGS) entry which is preliminary data.</text>
</comment>
<evidence type="ECO:0000313" key="4">
    <source>
        <dbReference type="Proteomes" id="UP000244722"/>
    </source>
</evidence>
<dbReference type="PANTHER" id="PTHR34502">
    <property type="entry name" value="DUF6594 DOMAIN-CONTAINING PROTEIN-RELATED"/>
    <property type="match status" value="1"/>
</dbReference>
<proteinExistence type="predicted"/>
<dbReference type="Pfam" id="PF20237">
    <property type="entry name" value="DUF6594"/>
    <property type="match status" value="1"/>
</dbReference>
<feature type="compositionally biased region" description="Low complexity" evidence="1">
    <location>
        <begin position="54"/>
        <end position="68"/>
    </location>
</feature>
<dbReference type="InterPro" id="IPR046529">
    <property type="entry name" value="DUF6594"/>
</dbReference>
<sequence length="541" mass="59710">MASLEEDNTSADQKSQLSPAIPPPKTPPGKPHRRNRSDASSSSPRAKKRRPGASSSSSISGSHSNTASGEHEDPTTPKSTRQPSPRIVPYNANVAHPPVYRMPMQYGYYNSSFPPVPPPPLPFPPLPSPQSIGTPYQRQRVDFEGSYNGPWASGPMRIEGTRIGPKGLNSEYYEQGRQDIPQILISSEDDSEDGEPYSGSDGDQTEDERREGKEKGKGKSRAGGESELEGKRTPSVETKFRRKTPPLAPPPDIPQPQTSQTSQKPRRGSPPPFRRTGYPHVAQTLTNHPSLALYRRFSTLNHLVLLHLQDEISELESILAELDTTEYLSNAGLGLRSRRAGSGGGAKRIQVMGAVAWKLREYNTALKNFADVADTLEAAREDEIMAYRKWLDSERPLVELEGRFLESREDLISLRKRPKPNSLVTPTPPQPAQSQSQSPPRSQPQPREHPPPEEQSEPIVEEQKPTTPELIPKEPRLITQAIATIPHPNTLAHGQNLRNVNLAWHISRGGWVLNRKPEMQVPAALTIGACGGAMGIMWAFL</sequence>
<feature type="region of interest" description="Disordered" evidence="1">
    <location>
        <begin position="1"/>
        <end position="92"/>
    </location>
</feature>
<evidence type="ECO:0000313" key="3">
    <source>
        <dbReference type="EMBL" id="PUU83504.1"/>
    </source>
</evidence>
<dbReference type="OrthoDB" id="5416037at2759"/>
<feature type="compositionally biased region" description="Pro residues" evidence="1">
    <location>
        <begin position="20"/>
        <end position="29"/>
    </location>
</feature>
<feature type="region of interest" description="Disordered" evidence="1">
    <location>
        <begin position="415"/>
        <end position="473"/>
    </location>
</feature>
<reference evidence="3 4" key="1">
    <citation type="submission" date="2017-04" db="EMBL/GenBank/DDBJ databases">
        <title>Draft genome sequence of Tuber borchii Vittad., a whitish edible truffle.</title>
        <authorList>
            <consortium name="DOE Joint Genome Institute"/>
            <person name="Murat C."/>
            <person name="Kuo A."/>
            <person name="Barry K.W."/>
            <person name="Clum A."/>
            <person name="Dockter R.B."/>
            <person name="Fauchery L."/>
            <person name="Iotti M."/>
            <person name="Kohler A."/>
            <person name="Labutti K."/>
            <person name="Lindquist E.A."/>
            <person name="Lipzen A."/>
            <person name="Ohm R.A."/>
            <person name="Wang M."/>
            <person name="Grigoriev I.V."/>
            <person name="Zambonelli A."/>
            <person name="Martin F.M."/>
        </authorList>
    </citation>
    <scope>NUCLEOTIDE SEQUENCE [LARGE SCALE GENOMIC DNA]</scope>
    <source>
        <strain evidence="3 4">Tbo3840</strain>
    </source>
</reference>
<evidence type="ECO:0000259" key="2">
    <source>
        <dbReference type="Pfam" id="PF20237"/>
    </source>
</evidence>
<accession>A0A2T7A702</accession>
<dbReference type="EMBL" id="NESQ01000011">
    <property type="protein sequence ID" value="PUU83504.1"/>
    <property type="molecule type" value="Genomic_DNA"/>
</dbReference>
<keyword evidence="4" id="KW-1185">Reference proteome</keyword>
<name>A0A2T7A702_TUBBO</name>
<feature type="domain" description="DUF6594" evidence="2">
    <location>
        <begin position="278"/>
        <end position="425"/>
    </location>
</feature>
<protein>
    <recommendedName>
        <fullName evidence="2">DUF6594 domain-containing protein</fullName>
    </recommendedName>
</protein>